<protein>
    <submittedName>
        <fullName evidence="1">Uncharacterized protein</fullName>
    </submittedName>
</protein>
<proteinExistence type="predicted"/>
<dbReference type="GeneID" id="19210835"/>
<organism evidence="1 2">
    <name type="scientific">Coniophora puteana (strain RWD-64-598)</name>
    <name type="common">Brown rot fungus</name>
    <dbReference type="NCBI Taxonomy" id="741705"/>
    <lineage>
        <taxon>Eukaryota</taxon>
        <taxon>Fungi</taxon>
        <taxon>Dikarya</taxon>
        <taxon>Basidiomycota</taxon>
        <taxon>Agaricomycotina</taxon>
        <taxon>Agaricomycetes</taxon>
        <taxon>Agaricomycetidae</taxon>
        <taxon>Boletales</taxon>
        <taxon>Coniophorineae</taxon>
        <taxon>Coniophoraceae</taxon>
        <taxon>Coniophora</taxon>
    </lineage>
</organism>
<dbReference type="KEGG" id="cput:CONPUDRAFT_84757"/>
<name>A0A5M3MCF4_CONPW</name>
<sequence length="92" mass="10433">MLQTRAQPQHGSSRARVLTWVNYVTGEAQRTCIHAVRILYSCGAQLLWNLSEAEMRRLRVCLRSVPAGRVEVFVMLEKTVNEVEQSARGCES</sequence>
<accession>A0A5M3MCF4</accession>
<reference evidence="2" key="1">
    <citation type="journal article" date="2012" name="Science">
        <title>The Paleozoic origin of enzymatic lignin decomposition reconstructed from 31 fungal genomes.</title>
        <authorList>
            <person name="Floudas D."/>
            <person name="Binder M."/>
            <person name="Riley R."/>
            <person name="Barry K."/>
            <person name="Blanchette R.A."/>
            <person name="Henrissat B."/>
            <person name="Martinez A.T."/>
            <person name="Otillar R."/>
            <person name="Spatafora J.W."/>
            <person name="Yadav J.S."/>
            <person name="Aerts A."/>
            <person name="Benoit I."/>
            <person name="Boyd A."/>
            <person name="Carlson A."/>
            <person name="Copeland A."/>
            <person name="Coutinho P.M."/>
            <person name="de Vries R.P."/>
            <person name="Ferreira P."/>
            <person name="Findley K."/>
            <person name="Foster B."/>
            <person name="Gaskell J."/>
            <person name="Glotzer D."/>
            <person name="Gorecki P."/>
            <person name="Heitman J."/>
            <person name="Hesse C."/>
            <person name="Hori C."/>
            <person name="Igarashi K."/>
            <person name="Jurgens J.A."/>
            <person name="Kallen N."/>
            <person name="Kersten P."/>
            <person name="Kohler A."/>
            <person name="Kuees U."/>
            <person name="Kumar T.K.A."/>
            <person name="Kuo A."/>
            <person name="LaButti K."/>
            <person name="Larrondo L.F."/>
            <person name="Lindquist E."/>
            <person name="Ling A."/>
            <person name="Lombard V."/>
            <person name="Lucas S."/>
            <person name="Lundell T."/>
            <person name="Martin R."/>
            <person name="McLaughlin D.J."/>
            <person name="Morgenstern I."/>
            <person name="Morin E."/>
            <person name="Murat C."/>
            <person name="Nagy L.G."/>
            <person name="Nolan M."/>
            <person name="Ohm R.A."/>
            <person name="Patyshakuliyeva A."/>
            <person name="Rokas A."/>
            <person name="Ruiz-Duenas F.J."/>
            <person name="Sabat G."/>
            <person name="Salamov A."/>
            <person name="Samejima M."/>
            <person name="Schmutz J."/>
            <person name="Slot J.C."/>
            <person name="St John F."/>
            <person name="Stenlid J."/>
            <person name="Sun H."/>
            <person name="Sun S."/>
            <person name="Syed K."/>
            <person name="Tsang A."/>
            <person name="Wiebenga A."/>
            <person name="Young D."/>
            <person name="Pisabarro A."/>
            <person name="Eastwood D.C."/>
            <person name="Martin F."/>
            <person name="Cullen D."/>
            <person name="Grigoriev I.V."/>
            <person name="Hibbett D.S."/>
        </authorList>
    </citation>
    <scope>NUCLEOTIDE SEQUENCE [LARGE SCALE GENOMIC DNA]</scope>
    <source>
        <strain evidence="2">RWD-64-598 SS2</strain>
    </source>
</reference>
<dbReference type="Proteomes" id="UP000053558">
    <property type="component" value="Unassembled WGS sequence"/>
</dbReference>
<evidence type="ECO:0000313" key="2">
    <source>
        <dbReference type="Proteomes" id="UP000053558"/>
    </source>
</evidence>
<comment type="caution">
    <text evidence="1">The sequence shown here is derived from an EMBL/GenBank/DDBJ whole genome shotgun (WGS) entry which is preliminary data.</text>
</comment>
<keyword evidence="2" id="KW-1185">Reference proteome</keyword>
<evidence type="ECO:0000313" key="1">
    <source>
        <dbReference type="EMBL" id="EIW76932.1"/>
    </source>
</evidence>
<dbReference type="AlphaFoldDB" id="A0A5M3MCF4"/>
<dbReference type="EMBL" id="JH711585">
    <property type="protein sequence ID" value="EIW76932.1"/>
    <property type="molecule type" value="Genomic_DNA"/>
</dbReference>
<gene>
    <name evidence="1" type="ORF">CONPUDRAFT_84757</name>
</gene>
<dbReference type="RefSeq" id="XP_007773244.1">
    <property type="nucleotide sequence ID" value="XM_007775054.1"/>
</dbReference>